<evidence type="ECO:0000256" key="2">
    <source>
        <dbReference type="ARBA" id="ARBA00008524"/>
    </source>
</evidence>
<dbReference type="Pfam" id="PF03572">
    <property type="entry name" value="Peptidase_S41"/>
    <property type="match status" value="1"/>
</dbReference>
<dbReference type="GO" id="GO:0008236">
    <property type="term" value="F:serine-type peptidase activity"/>
    <property type="evidence" value="ECO:0007669"/>
    <property type="project" value="UniProtKB-UniRule"/>
</dbReference>
<feature type="domain" description="Tail specific protease" evidence="10">
    <location>
        <begin position="856"/>
        <end position="1050"/>
    </location>
</feature>
<organism evidence="11 12">
    <name type="scientific">Algoriphagus antarcticus</name>
    <dbReference type="NCBI Taxonomy" id="238540"/>
    <lineage>
        <taxon>Bacteria</taxon>
        <taxon>Pseudomonadati</taxon>
        <taxon>Bacteroidota</taxon>
        <taxon>Cytophagia</taxon>
        <taxon>Cytophagales</taxon>
        <taxon>Cyclobacteriaceae</taxon>
        <taxon>Algoriphagus</taxon>
    </lineage>
</organism>
<evidence type="ECO:0000256" key="9">
    <source>
        <dbReference type="PIRSR" id="PIRSR036421-3"/>
    </source>
</evidence>
<keyword evidence="5 7" id="KW-0378">Hydrolase</keyword>
<dbReference type="SMART" id="SM00245">
    <property type="entry name" value="TSPc"/>
    <property type="match status" value="1"/>
</dbReference>
<dbReference type="Proteomes" id="UP000256405">
    <property type="component" value="Unassembled WGS sequence"/>
</dbReference>
<evidence type="ECO:0000256" key="1">
    <source>
        <dbReference type="ARBA" id="ARBA00004496"/>
    </source>
</evidence>
<dbReference type="InterPro" id="IPR012393">
    <property type="entry name" value="Tricorn_protease"/>
</dbReference>
<evidence type="ECO:0000313" key="11">
    <source>
        <dbReference type="EMBL" id="REG84054.1"/>
    </source>
</evidence>
<evidence type="ECO:0000256" key="4">
    <source>
        <dbReference type="ARBA" id="ARBA00022670"/>
    </source>
</evidence>
<dbReference type="GO" id="GO:0006508">
    <property type="term" value="P:proteolysis"/>
    <property type="evidence" value="ECO:0007669"/>
    <property type="project" value="UniProtKB-UniRule"/>
</dbReference>
<dbReference type="GO" id="GO:0005737">
    <property type="term" value="C:cytoplasm"/>
    <property type="evidence" value="ECO:0007669"/>
    <property type="project" value="UniProtKB-SubCell"/>
</dbReference>
<comment type="subcellular location">
    <subcellularLocation>
        <location evidence="1 7">Cytoplasm</location>
    </subcellularLocation>
</comment>
<evidence type="ECO:0000256" key="3">
    <source>
        <dbReference type="ARBA" id="ARBA00022490"/>
    </source>
</evidence>
<dbReference type="EMBL" id="QUNF01000016">
    <property type="protein sequence ID" value="REG84054.1"/>
    <property type="molecule type" value="Genomic_DNA"/>
</dbReference>
<reference evidence="11 12" key="1">
    <citation type="submission" date="2018-08" db="EMBL/GenBank/DDBJ databases">
        <title>Genomic Encyclopedia of Archaeal and Bacterial Type Strains, Phase II (KMG-II): from individual species to whole genera.</title>
        <authorList>
            <person name="Goeker M."/>
        </authorList>
    </citation>
    <scope>NUCLEOTIDE SEQUENCE [LARGE SCALE GENOMIC DNA]</scope>
    <source>
        <strain evidence="11 12">DSM 15986</strain>
    </source>
</reference>
<sequence>MKLVLLDRLFFWVLFFNFIRLFLKTTFMRKIFFAFLLLSGICAAKAQTIDSPYFVLDPTLTPDAKEIVFSFEGDLWKVPVGGGSSMRLPAMEGIESRPAVSPDGKWLAFTAEQYGNKDIFLMPMEGGEIRQLTFHEGTDEVESWSWQSDKVYFTSDRYNRFSSYEIDLNGSTPKRLFPHYFNTIHGAVVQPKTGELYFNETWESKNFAHRKRYKGEYNPDIKSYNPATKNFTQYTDYEGKDFGATIDQNGNVFFQSDEANGEYNLYTFKGSTKTQLTDFPTSIMWPKVSANGEKIVFRKDYQVFVYDVASGNTSQPNISIYQNQTLQKDLTRQVAGNISHFDVSPDGNKMAFVSRGVLFISDVKGKFAKQIPTDPKEAVEEVKWMADNKTLIFSRTIKGYHNWYTISAQNPEEEKQLTDDKFKNRQFTLNSDRTLGVYIGGRNEVREIDLKTLESKTLVEDELWGIYTPNAYLSPDDEYVVFSPIRNFEREVIVYHRATKKTINLTETFVTETSPYWSPDGKYIYFSTDRTHASYPYGTTDAHIYRMKLEKFADLFESDKVADLFKEESKDDKTDKDKKEAKEVKPLPKVKITRGDFMDRLELVGPEFGEQGNPVVMQKDDKTYVFYSSNHDEGDSKLWKTTLEDFEKTKTEKISDDRIGGFELVQAKDKIYLLAGGKVHTLDPASNKTEEIKISQAFEKKLRDEFEQMYYEAWAGLEQNFYDGDFHGENWQELRDRYAEFLPYVSSRENLRTIFNDMLGELNTSHFGFSSNGDEEKGYFGTRSMNAGIVFDEENPFTVNRILKHSPADLDPRPVMSGDKLVVVNGVKINPNQNREYYFSGPSMAEELTLTFDRKGQEVKLKVHPASTGEMKTWLYDEWMDKNEAYVDENSGDKISYVHMKNMSGGELQHFMEEMVSVKGNREGLILDLRYNTGGNVHDQVLQFLSQKSYLQWKYRDGKLSNQPNFSPADKPIVLLINEQSLSDAEMTAAGFKELGLGTIIGTETYRWIIFTSGQGLVDGSFYRLPAWGCYTLDGRNLEKDGVAPDIRVDEGFVDRLEGNQKQLDKAIEVIMGKLK</sequence>
<protein>
    <recommendedName>
        <fullName evidence="7">Tricorn protease homolog</fullName>
        <ecNumber evidence="7">3.4.21.-</ecNumber>
    </recommendedName>
</protein>
<evidence type="ECO:0000256" key="6">
    <source>
        <dbReference type="ARBA" id="ARBA00022825"/>
    </source>
</evidence>
<dbReference type="InterPro" id="IPR005151">
    <property type="entry name" value="Tail-specific_protease"/>
</dbReference>
<feature type="active site" description="Charge relay system" evidence="8">
    <location>
        <position position="766"/>
    </location>
</feature>
<dbReference type="SUPFAM" id="SSF82171">
    <property type="entry name" value="DPP6 N-terminal domain-like"/>
    <property type="match status" value="1"/>
</dbReference>
<dbReference type="InterPro" id="IPR029045">
    <property type="entry name" value="ClpP/crotonase-like_dom_sf"/>
</dbReference>
<dbReference type="PANTHER" id="PTHR43253:SF1">
    <property type="entry name" value="TRICORN PROTEASE HOMOLOG 2-RELATED"/>
    <property type="match status" value="1"/>
</dbReference>
<dbReference type="PIRSF" id="PIRSF036421">
    <property type="entry name" value="Tricorn_protease"/>
    <property type="match status" value="1"/>
</dbReference>
<dbReference type="AlphaFoldDB" id="A0A3E0DMP2"/>
<feature type="active site" description="Charge relay system" evidence="8">
    <location>
        <position position="1039"/>
    </location>
</feature>
<keyword evidence="12" id="KW-1185">Reference proteome</keyword>
<dbReference type="Pfam" id="PF26550">
    <property type="entry name" value="Tricorn_2nd"/>
    <property type="match status" value="1"/>
</dbReference>
<dbReference type="Gene3D" id="2.120.10.30">
    <property type="entry name" value="TolB, C-terminal domain"/>
    <property type="match status" value="2"/>
</dbReference>
<feature type="site" description="Transition state stabilizer; via amide nitrogen" evidence="9">
    <location>
        <position position="984"/>
    </location>
</feature>
<comment type="function">
    <text evidence="7">Degrades oligopeptides.</text>
</comment>
<proteinExistence type="inferred from homology"/>
<comment type="similarity">
    <text evidence="2 7">Belongs to the peptidase S41B family.</text>
</comment>
<evidence type="ECO:0000256" key="5">
    <source>
        <dbReference type="ARBA" id="ARBA00022801"/>
    </source>
</evidence>
<dbReference type="EC" id="3.4.21.-" evidence="7"/>
<dbReference type="InterPro" id="IPR011042">
    <property type="entry name" value="6-blade_b-propeller_TolB-like"/>
</dbReference>
<dbReference type="SUPFAM" id="SSF69304">
    <property type="entry name" value="Tricorn protease N-terminal domain"/>
    <property type="match status" value="1"/>
</dbReference>
<dbReference type="Gene3D" id="3.30.750.44">
    <property type="match status" value="1"/>
</dbReference>
<feature type="active site" description="Nucleophile" evidence="8">
    <location>
        <position position="983"/>
    </location>
</feature>
<evidence type="ECO:0000256" key="8">
    <source>
        <dbReference type="PIRSR" id="PIRSR036421-1"/>
    </source>
</evidence>
<keyword evidence="6 7" id="KW-0720">Serine protease</keyword>
<keyword evidence="3 7" id="KW-0963">Cytoplasm</keyword>
<dbReference type="SUPFAM" id="SSF52096">
    <property type="entry name" value="ClpP/crotonase"/>
    <property type="match status" value="1"/>
</dbReference>
<dbReference type="Gene3D" id="3.90.226.10">
    <property type="entry name" value="2-enoyl-CoA Hydratase, Chain A, domain 1"/>
    <property type="match status" value="1"/>
</dbReference>
<evidence type="ECO:0000256" key="7">
    <source>
        <dbReference type="PIRNR" id="PIRNR036421"/>
    </source>
</evidence>
<dbReference type="PANTHER" id="PTHR43253">
    <property type="entry name" value="TRICORN PROTEASE HOMOLOG 2-RELATED"/>
    <property type="match status" value="1"/>
</dbReference>
<gene>
    <name evidence="11" type="ORF">C8N25_116109</name>
</gene>
<evidence type="ECO:0000259" key="10">
    <source>
        <dbReference type="SMART" id="SM00245"/>
    </source>
</evidence>
<keyword evidence="4 7" id="KW-0645">Protease</keyword>
<name>A0A3E0DMP2_9BACT</name>
<dbReference type="InterPro" id="IPR028204">
    <property type="entry name" value="Tricorn_C1"/>
</dbReference>
<dbReference type="Pfam" id="PF14684">
    <property type="entry name" value="Tricorn_C1"/>
    <property type="match status" value="1"/>
</dbReference>
<dbReference type="CDD" id="cd07562">
    <property type="entry name" value="Peptidase_S41_TRI"/>
    <property type="match status" value="1"/>
</dbReference>
<comment type="caution">
    <text evidence="11">The sequence shown here is derived from an EMBL/GenBank/DDBJ whole genome shotgun (WGS) entry which is preliminary data.</text>
</comment>
<dbReference type="Pfam" id="PF26549">
    <property type="entry name" value="Tricorn_N"/>
    <property type="match status" value="1"/>
</dbReference>
<accession>A0A3E0DMP2</accession>
<dbReference type="SUPFAM" id="SSF50156">
    <property type="entry name" value="PDZ domain-like"/>
    <property type="match status" value="1"/>
</dbReference>
<dbReference type="Gene3D" id="2.120.10.60">
    <property type="entry name" value="Tricorn protease N-terminal domain"/>
    <property type="match status" value="1"/>
</dbReference>
<evidence type="ECO:0000313" key="12">
    <source>
        <dbReference type="Proteomes" id="UP000256405"/>
    </source>
</evidence>
<dbReference type="InterPro" id="IPR036034">
    <property type="entry name" value="PDZ_sf"/>
</dbReference>